<dbReference type="InterPro" id="IPR028073">
    <property type="entry name" value="PHTB1_N_dom"/>
</dbReference>
<name>A0A3P7ILZ1_STRVU</name>
<sequence length="81" mass="8805">MTTYDSAQVDWTLASPHDRLMKNDQVIVGGEDGVVIVLDPGGVEKEPVLIEQQIGKPVIDIIIGEFLPSVGAVGIFHYFLL</sequence>
<accession>A0A3P7ILZ1</accession>
<dbReference type="Pfam" id="PF14727">
    <property type="entry name" value="PHTB1_N"/>
    <property type="match status" value="1"/>
</dbReference>
<evidence type="ECO:0000313" key="2">
    <source>
        <dbReference type="EMBL" id="VDM74081.1"/>
    </source>
</evidence>
<protein>
    <recommendedName>
        <fullName evidence="1">PTHB1 N-terminal domain-containing protein</fullName>
    </recommendedName>
</protein>
<evidence type="ECO:0000313" key="3">
    <source>
        <dbReference type="Proteomes" id="UP000270094"/>
    </source>
</evidence>
<dbReference type="OrthoDB" id="10262646at2759"/>
<evidence type="ECO:0000259" key="1">
    <source>
        <dbReference type="Pfam" id="PF14727"/>
    </source>
</evidence>
<organism evidence="2 3">
    <name type="scientific">Strongylus vulgaris</name>
    <name type="common">Blood worm</name>
    <dbReference type="NCBI Taxonomy" id="40348"/>
    <lineage>
        <taxon>Eukaryota</taxon>
        <taxon>Metazoa</taxon>
        <taxon>Ecdysozoa</taxon>
        <taxon>Nematoda</taxon>
        <taxon>Chromadorea</taxon>
        <taxon>Rhabditida</taxon>
        <taxon>Rhabditina</taxon>
        <taxon>Rhabditomorpha</taxon>
        <taxon>Strongyloidea</taxon>
        <taxon>Strongylidae</taxon>
        <taxon>Strongylus</taxon>
    </lineage>
</organism>
<keyword evidence="3" id="KW-1185">Reference proteome</keyword>
<reference evidence="2 3" key="1">
    <citation type="submission" date="2018-11" db="EMBL/GenBank/DDBJ databases">
        <authorList>
            <consortium name="Pathogen Informatics"/>
        </authorList>
    </citation>
    <scope>NUCLEOTIDE SEQUENCE [LARGE SCALE GENOMIC DNA]</scope>
</reference>
<dbReference type="Proteomes" id="UP000270094">
    <property type="component" value="Unassembled WGS sequence"/>
</dbReference>
<feature type="domain" description="PTHB1 N-terminal" evidence="1">
    <location>
        <begin position="18"/>
        <end position="70"/>
    </location>
</feature>
<gene>
    <name evidence="2" type="ORF">SVUK_LOCUS9079</name>
</gene>
<dbReference type="AlphaFoldDB" id="A0A3P7ILZ1"/>
<dbReference type="EMBL" id="UYYB01034088">
    <property type="protein sequence ID" value="VDM74081.1"/>
    <property type="molecule type" value="Genomic_DNA"/>
</dbReference>
<proteinExistence type="predicted"/>